<dbReference type="SUPFAM" id="SSF141571">
    <property type="entry name" value="Pentapeptide repeat-like"/>
    <property type="match status" value="3"/>
</dbReference>
<dbReference type="RefSeq" id="WP_381348644.1">
    <property type="nucleotide sequence ID" value="NZ_JBHMCY010000054.1"/>
</dbReference>
<gene>
    <name evidence="1" type="ORF">ACFF45_24735</name>
</gene>
<sequence length="473" mass="49996">MANATHVSLLTALDAAEDREPVLKKIAALTADLLHNTGRGLQLAEAHLANLDLADADLTGAVLNRATLHGTSLRRALLDRVTMICPGMERTDLTGASMRDAYVHALAAQTSVFDNADLSNLRDATGSLFHGCSMRGTALPNGHLAGTTFYQCDLEGSDLKAANLQGASINESVLRKTAFDNAVADQLTMTKSDMAGTRLNGMTGTGVVIQRATNCDGLDLSGARLPRLRLDGLRGDTVVARDLHAPDADIGHCSLSGIDLSTAALPGLRLRDSDLTRAKLSSASLVAASVHRTCLTEADLGNAQAENLHVVESQLQRARMGGFTGRCAVFRDVDMRGADLAQSNLYRAMITGDPPRGMCMTDASLAGAILVQAYIAADLSNANLREVNAAYSRFSQSDLTDADLTGAALFQSTWVKVTCLRTKLAGIKPPFFADRCAGLKEALNATDSPDTAALRTYLTAFKGVLRGEQHGST</sequence>
<keyword evidence="2" id="KW-1185">Reference proteome</keyword>
<dbReference type="Gene3D" id="2.160.20.80">
    <property type="entry name" value="E3 ubiquitin-protein ligase SopA"/>
    <property type="match status" value="2"/>
</dbReference>
<name>A0ABV5N6B7_9ACTN</name>
<dbReference type="InterPro" id="IPR051082">
    <property type="entry name" value="Pentapeptide-BTB/POZ_domain"/>
</dbReference>
<organism evidence="1 2">
    <name type="scientific">Streptomyces cinereospinus</name>
    <dbReference type="NCBI Taxonomy" id="285561"/>
    <lineage>
        <taxon>Bacteria</taxon>
        <taxon>Bacillati</taxon>
        <taxon>Actinomycetota</taxon>
        <taxon>Actinomycetes</taxon>
        <taxon>Kitasatosporales</taxon>
        <taxon>Streptomycetaceae</taxon>
        <taxon>Streptomyces</taxon>
    </lineage>
</organism>
<dbReference type="InterPro" id="IPR001646">
    <property type="entry name" value="5peptide_repeat"/>
</dbReference>
<comment type="caution">
    <text evidence="1">The sequence shown here is derived from an EMBL/GenBank/DDBJ whole genome shotgun (WGS) entry which is preliminary data.</text>
</comment>
<evidence type="ECO:0000313" key="1">
    <source>
        <dbReference type="EMBL" id="MFB9465825.1"/>
    </source>
</evidence>
<protein>
    <submittedName>
        <fullName evidence="1">Pentapeptide repeat-containing protein</fullName>
    </submittedName>
</protein>
<proteinExistence type="predicted"/>
<dbReference type="Proteomes" id="UP001589709">
    <property type="component" value="Unassembled WGS sequence"/>
</dbReference>
<dbReference type="PANTHER" id="PTHR14136:SF17">
    <property type="entry name" value="BTB_POZ DOMAIN-CONTAINING PROTEIN KCTD9"/>
    <property type="match status" value="1"/>
</dbReference>
<dbReference type="PANTHER" id="PTHR14136">
    <property type="entry name" value="BTB_POZ DOMAIN-CONTAINING PROTEIN KCTD9"/>
    <property type="match status" value="1"/>
</dbReference>
<dbReference type="Pfam" id="PF00805">
    <property type="entry name" value="Pentapeptide"/>
    <property type="match status" value="4"/>
</dbReference>
<dbReference type="EMBL" id="JBHMCY010000054">
    <property type="protein sequence ID" value="MFB9465825.1"/>
    <property type="molecule type" value="Genomic_DNA"/>
</dbReference>
<reference evidence="1 2" key="1">
    <citation type="submission" date="2024-09" db="EMBL/GenBank/DDBJ databases">
        <authorList>
            <person name="Sun Q."/>
            <person name="Mori K."/>
        </authorList>
    </citation>
    <scope>NUCLEOTIDE SEQUENCE [LARGE SCALE GENOMIC DNA]</scope>
    <source>
        <strain evidence="1 2">JCM 6917</strain>
    </source>
</reference>
<accession>A0ABV5N6B7</accession>
<evidence type="ECO:0000313" key="2">
    <source>
        <dbReference type="Proteomes" id="UP001589709"/>
    </source>
</evidence>